<keyword evidence="3" id="KW-0378">Hydrolase</keyword>
<evidence type="ECO:0000313" key="3">
    <source>
        <dbReference type="EMBL" id="MDA5107873.1"/>
    </source>
</evidence>
<accession>A0A9X3TPY4</accession>
<dbReference type="GO" id="GO:0008610">
    <property type="term" value="P:lipid biosynthetic process"/>
    <property type="evidence" value="ECO:0007669"/>
    <property type="project" value="TreeGrafter"/>
</dbReference>
<dbReference type="PANTHER" id="PTHR11487:SF0">
    <property type="entry name" value="S-ACYL FATTY ACID SYNTHASE THIOESTERASE, MEDIUM CHAIN"/>
    <property type="match status" value="1"/>
</dbReference>
<evidence type="ECO:0000259" key="2">
    <source>
        <dbReference type="Pfam" id="PF00975"/>
    </source>
</evidence>
<evidence type="ECO:0000313" key="4">
    <source>
        <dbReference type="Proteomes" id="UP001151071"/>
    </source>
</evidence>
<dbReference type="AlphaFoldDB" id="A0A9X3TPY4"/>
<protein>
    <submittedName>
        <fullName evidence="3">Alpha/beta fold hydrolase</fullName>
    </submittedName>
</protein>
<feature type="domain" description="Thioesterase" evidence="2">
    <location>
        <begin position="23"/>
        <end position="246"/>
    </location>
</feature>
<keyword evidence="4" id="KW-1185">Reference proteome</keyword>
<evidence type="ECO:0000256" key="1">
    <source>
        <dbReference type="ARBA" id="ARBA00007169"/>
    </source>
</evidence>
<dbReference type="GO" id="GO:0016787">
    <property type="term" value="F:hydrolase activity"/>
    <property type="evidence" value="ECO:0007669"/>
    <property type="project" value="UniProtKB-KW"/>
</dbReference>
<dbReference type="RefSeq" id="WP_035289354.1">
    <property type="nucleotide sequence ID" value="NZ_JAPYYP010000005.1"/>
</dbReference>
<sequence length="259" mass="30037">MLLLSKEPSWFVCHQPKQRPKLRLFCFPYAGGGSTIYRYWHEELLPEIELLAAQLPGREKRFRESPCRSIDELVAGLSRAINPYLNTPFAFFGHSMGALIAFELARELAKRYGTHPVHLFVSGKAAPQVEKNSPTIYNLPHQQFIQKLYDLNGTPKEVLENRELMKLYEPILRADFEVCDTYRFRPGSRLSCPITVFGGLRDEQIPMKDLEAWRELVTGPGIVRMYEGDHFFLHQKSKDMLRVIQDDLLTFIYRKGMTI</sequence>
<organism evidence="3 4">
    <name type="scientific">Brevibacillus thermoruber</name>
    <dbReference type="NCBI Taxonomy" id="33942"/>
    <lineage>
        <taxon>Bacteria</taxon>
        <taxon>Bacillati</taxon>
        <taxon>Bacillota</taxon>
        <taxon>Bacilli</taxon>
        <taxon>Bacillales</taxon>
        <taxon>Paenibacillaceae</taxon>
        <taxon>Brevibacillus</taxon>
    </lineage>
</organism>
<gene>
    <name evidence="3" type="ORF">O3V59_05850</name>
</gene>
<dbReference type="Pfam" id="PF00975">
    <property type="entry name" value="Thioesterase"/>
    <property type="match status" value="1"/>
</dbReference>
<reference evidence="3" key="1">
    <citation type="submission" date="2022-12" db="EMBL/GenBank/DDBJ databases">
        <title>Draft genome sequence of the thermophilic strain Brevibacillus thermoruber HT42, isolated from Los Humeros, Puebla, Mexico, with biotechnological potential.</title>
        <authorList>
            <person name="Lara Sanchez J."/>
            <person name="Solis Palacios R."/>
            <person name="Bustos Baena A.S."/>
            <person name="Ruz Baez A.E."/>
            <person name="Espinosa Luna G."/>
            <person name="Oliart Ros R.M."/>
        </authorList>
    </citation>
    <scope>NUCLEOTIDE SEQUENCE</scope>
    <source>
        <strain evidence="3">HT42</strain>
    </source>
</reference>
<comment type="similarity">
    <text evidence="1">Belongs to the thioesterase family.</text>
</comment>
<dbReference type="EMBL" id="JAPYYP010000005">
    <property type="protein sequence ID" value="MDA5107873.1"/>
    <property type="molecule type" value="Genomic_DNA"/>
</dbReference>
<dbReference type="SUPFAM" id="SSF53474">
    <property type="entry name" value="alpha/beta-Hydrolases"/>
    <property type="match status" value="1"/>
</dbReference>
<comment type="caution">
    <text evidence="3">The sequence shown here is derived from an EMBL/GenBank/DDBJ whole genome shotgun (WGS) entry which is preliminary data.</text>
</comment>
<dbReference type="InterPro" id="IPR029058">
    <property type="entry name" value="AB_hydrolase_fold"/>
</dbReference>
<dbReference type="PANTHER" id="PTHR11487">
    <property type="entry name" value="THIOESTERASE"/>
    <property type="match status" value="1"/>
</dbReference>
<name>A0A9X3TPY4_9BACL</name>
<dbReference type="InterPro" id="IPR012223">
    <property type="entry name" value="TEII"/>
</dbReference>
<proteinExistence type="inferred from homology"/>
<dbReference type="Gene3D" id="3.40.50.1820">
    <property type="entry name" value="alpha/beta hydrolase"/>
    <property type="match status" value="1"/>
</dbReference>
<dbReference type="InterPro" id="IPR001031">
    <property type="entry name" value="Thioesterase"/>
</dbReference>
<dbReference type="Proteomes" id="UP001151071">
    <property type="component" value="Unassembled WGS sequence"/>
</dbReference>